<dbReference type="InterPro" id="IPR016181">
    <property type="entry name" value="Acyl_CoA_acyltransferase"/>
</dbReference>
<comment type="caution">
    <text evidence="2">The sequence shown here is derived from an EMBL/GenBank/DDBJ whole genome shotgun (WGS) entry which is preliminary data.</text>
</comment>
<accession>A0A4R8SIH0</accession>
<evidence type="ECO:0000313" key="4">
    <source>
        <dbReference type="Proteomes" id="UP000294844"/>
    </source>
</evidence>
<evidence type="ECO:0000313" key="2">
    <source>
        <dbReference type="EMBL" id="TDZ96803.1"/>
    </source>
</evidence>
<dbReference type="InterPro" id="IPR000182">
    <property type="entry name" value="GNAT_dom"/>
</dbReference>
<dbReference type="Proteomes" id="UP000294844">
    <property type="component" value="Unassembled WGS sequence"/>
</dbReference>
<dbReference type="Proteomes" id="UP000295685">
    <property type="component" value="Unassembled WGS sequence"/>
</dbReference>
<organism evidence="2 5">
    <name type="scientific">Mycobacteroides salmoniphilum</name>
    <dbReference type="NCBI Taxonomy" id="404941"/>
    <lineage>
        <taxon>Bacteria</taxon>
        <taxon>Bacillati</taxon>
        <taxon>Actinomycetota</taxon>
        <taxon>Actinomycetes</taxon>
        <taxon>Mycobacteriales</taxon>
        <taxon>Mycobacteriaceae</taxon>
        <taxon>Mycobacteroides</taxon>
    </lineage>
</organism>
<sequence>MRNQRLGVPLQLVDLRPTASDERWWAPLFCLDMEYQHPHWWTQQNYGNETPWYVQVLENGIEVARVELDDPGCINPAYVNSPELGDARLEIQFIEVATAARGRGVGTRVVRSLMERHSDRRLFAYSVDADKFWTCLGWEPFYDPRPGPPGSPLFVQPAGGLRNPG</sequence>
<keyword evidence="4" id="KW-1185">Reference proteome</keyword>
<dbReference type="EMBL" id="PECM01000008">
    <property type="protein sequence ID" value="TEA05898.1"/>
    <property type="molecule type" value="Genomic_DNA"/>
</dbReference>
<dbReference type="RefSeq" id="WP_234878923.1">
    <property type="nucleotide sequence ID" value="NZ_PECK01000003.1"/>
</dbReference>
<reference evidence="4 5" key="1">
    <citation type="journal article" date="2019" name="Sci. Rep.">
        <title>Extended insight into the Mycobacterium chelonae-abscessus complex through whole genome sequencing of Mycobacterium salmoniphilum outbreak and Mycobacterium salmoniphilum-like strains.</title>
        <authorList>
            <person name="Behra P.R.K."/>
            <person name="Das S."/>
            <person name="Pettersson B.M.F."/>
            <person name="Shirreff L."/>
            <person name="DuCote T."/>
            <person name="Jacobsson K.G."/>
            <person name="Ennis D.G."/>
            <person name="Kirsebom L.A."/>
        </authorList>
    </citation>
    <scope>NUCLEOTIDE SEQUENCE [LARGE SCALE GENOMIC DNA]</scope>
    <source>
        <strain evidence="3 4">CCUG 60883</strain>
        <strain evidence="2 5">CCUG 60885</strain>
    </source>
</reference>
<name>A0A4R8SIH0_9MYCO</name>
<dbReference type="Pfam" id="PF00583">
    <property type="entry name" value="Acetyltransf_1"/>
    <property type="match status" value="1"/>
</dbReference>
<evidence type="ECO:0000313" key="5">
    <source>
        <dbReference type="Proteomes" id="UP000295685"/>
    </source>
</evidence>
<evidence type="ECO:0000313" key="3">
    <source>
        <dbReference type="EMBL" id="TEA05898.1"/>
    </source>
</evidence>
<dbReference type="AlphaFoldDB" id="A0A4R8SIH0"/>
<feature type="domain" description="N-acetyltransferase" evidence="1">
    <location>
        <begin position="33"/>
        <end position="122"/>
    </location>
</feature>
<protein>
    <recommendedName>
        <fullName evidence="1">N-acetyltransferase domain-containing protein</fullName>
    </recommendedName>
</protein>
<dbReference type="EMBL" id="PECK01000003">
    <property type="protein sequence ID" value="TDZ96803.1"/>
    <property type="molecule type" value="Genomic_DNA"/>
</dbReference>
<evidence type="ECO:0000259" key="1">
    <source>
        <dbReference type="Pfam" id="PF00583"/>
    </source>
</evidence>
<dbReference type="Gene3D" id="3.40.630.30">
    <property type="match status" value="1"/>
</dbReference>
<proteinExistence type="predicted"/>
<dbReference type="GO" id="GO:0016747">
    <property type="term" value="F:acyltransferase activity, transferring groups other than amino-acyl groups"/>
    <property type="evidence" value="ECO:0007669"/>
    <property type="project" value="InterPro"/>
</dbReference>
<gene>
    <name evidence="3" type="ORF">CCUG60883_03204</name>
    <name evidence="2" type="ORF">CCUG60885_02947</name>
</gene>
<dbReference type="SUPFAM" id="SSF55729">
    <property type="entry name" value="Acyl-CoA N-acyltransferases (Nat)"/>
    <property type="match status" value="1"/>
</dbReference>